<evidence type="ECO:0000256" key="1">
    <source>
        <dbReference type="SAM" id="MobiDB-lite"/>
    </source>
</evidence>
<proteinExistence type="predicted"/>
<name>A0A8H5XT42_9HYPO</name>
<reference evidence="2 3" key="1">
    <citation type="submission" date="2020-05" db="EMBL/GenBank/DDBJ databases">
        <title>Identification and distribution of gene clusters putatively required for synthesis of sphingolipid metabolism inhibitors in phylogenetically diverse species of the filamentous fungus Fusarium.</title>
        <authorList>
            <person name="Kim H.-S."/>
            <person name="Busman M."/>
            <person name="Brown D.W."/>
            <person name="Divon H."/>
            <person name="Uhlig S."/>
            <person name="Proctor R.H."/>
        </authorList>
    </citation>
    <scope>NUCLEOTIDE SEQUENCE [LARGE SCALE GENOMIC DNA]</scope>
    <source>
        <strain evidence="2 3">NRRL 26131</strain>
    </source>
</reference>
<dbReference type="AlphaFoldDB" id="A0A8H5XT42"/>
<dbReference type="Proteomes" id="UP000532311">
    <property type="component" value="Unassembled WGS sequence"/>
</dbReference>
<protein>
    <recommendedName>
        <fullName evidence="4">F-box domain-containing protein</fullName>
    </recommendedName>
</protein>
<keyword evidence="3" id="KW-1185">Reference proteome</keyword>
<feature type="region of interest" description="Disordered" evidence="1">
    <location>
        <begin position="534"/>
        <end position="559"/>
    </location>
</feature>
<evidence type="ECO:0000313" key="2">
    <source>
        <dbReference type="EMBL" id="KAF5699304.1"/>
    </source>
</evidence>
<comment type="caution">
    <text evidence="2">The sequence shown here is derived from an EMBL/GenBank/DDBJ whole genome shotgun (WGS) entry which is preliminary data.</text>
</comment>
<gene>
    <name evidence="2" type="ORF">FGLOB1_11443</name>
</gene>
<dbReference type="EMBL" id="JAAQPF010000598">
    <property type="protein sequence ID" value="KAF5699304.1"/>
    <property type="molecule type" value="Genomic_DNA"/>
</dbReference>
<accession>A0A8H5XT42</accession>
<organism evidence="2 3">
    <name type="scientific">Fusarium globosum</name>
    <dbReference type="NCBI Taxonomy" id="78864"/>
    <lineage>
        <taxon>Eukaryota</taxon>
        <taxon>Fungi</taxon>
        <taxon>Dikarya</taxon>
        <taxon>Ascomycota</taxon>
        <taxon>Pezizomycotina</taxon>
        <taxon>Sordariomycetes</taxon>
        <taxon>Hypocreomycetidae</taxon>
        <taxon>Hypocreales</taxon>
        <taxon>Nectriaceae</taxon>
        <taxon>Fusarium</taxon>
        <taxon>Fusarium fujikuroi species complex</taxon>
    </lineage>
</organism>
<sequence length="617" mass="70485">MFSPTFVTLPLQLIVRIIDSTDPSDHLNIACTCSYLRQCATKSLNHHRDAHEKFSVASDLDPSTIPTLLRSASGITSPIDAWHVQNIEIWGSRWNWKEWRTWELNKSPAAWHQISKRRQVFAKSPVLEWSIPPWELTHYLRIMRERLSLPGDFVDSARLEFEKGCDSVMQMLLIVLCPRLKSLKYMYNRHDKVAYRRSLYWLTPVMGKSWVDDSWPPGLSKLHDVAVGVRSETWLDDEDDKLWYARSAFRGFFKLPEISTLYFRGLRQQDHPSMPHDSDWNLRDGESIFDTSISSALQAADELPARCSTIKHLYLESPGDYRELECIAAAPRALKSYTLHGGEIHYGSGGSLEMLLKDMVEEQRQSLESILVYNTSRFEESCCTLRPSDGAGYIEMHDCPQLRQLYIHSDDLQLLYHELHRELPPKDSNTLQGFVDYIMGFLPASLELLMLGSAKNSVAVNVPETQFEDFGFGKVEELNEHILISVVSSKRFPALKAILVERTEDSHEFTQLIEVGRERGVDIYFTANDQVLPHQTRLPQRPRATSHQPHGEIDQEPPNEQLQEKLDEGNETDDDCGNLQLTGMVAIEAFKALIRILSASQLSEPSSNVSLYIPAEG</sequence>
<evidence type="ECO:0000313" key="3">
    <source>
        <dbReference type="Proteomes" id="UP000532311"/>
    </source>
</evidence>
<evidence type="ECO:0008006" key="4">
    <source>
        <dbReference type="Google" id="ProtNLM"/>
    </source>
</evidence>